<protein>
    <submittedName>
        <fullName evidence="1">Uncharacterized protein</fullName>
    </submittedName>
</protein>
<gene>
    <name evidence="1" type="ORF">IE53DRAFT_384050</name>
</gene>
<dbReference type="EMBL" id="KZ819725">
    <property type="protein sequence ID" value="PWN53441.1"/>
    <property type="molecule type" value="Genomic_DNA"/>
</dbReference>
<keyword evidence="2" id="KW-1185">Reference proteome</keyword>
<sequence length="340" mass="38280">MNWKHGRANTQNTYFSTSSPQEMDLGEAFRGDQGQEDDRGVWRNGGNQGDRSSTEVDGRKEGRTGSEDSDPKGLMMSMRTRIPVSSPEVYTRHQPMTPGWASPWRPEERGGNSIEIGKYRFGQDGTGYFPRTDTGRNSKSSKRRKGKTKLSRRVAWWKNFLIHNPFVPLLFRFINLAFTTATLAVAVKLHLILQAEDATDSVGSSPVVAIIFAPLTLVHVGFQIWIEYKGRPIGIWSVSSKLWYTITELIFICFWSAELSLAFDNYFTSTLVCVSFGNPFANGSRVISDPSPLKDPQKEPYICRLQGALIGLCFVSLLAYLVVLIVSLFRIFVRFTGARR</sequence>
<accession>A0ACD0P5V8</accession>
<organism evidence="1 2">
    <name type="scientific">Violaceomyces palustris</name>
    <dbReference type="NCBI Taxonomy" id="1673888"/>
    <lineage>
        <taxon>Eukaryota</taxon>
        <taxon>Fungi</taxon>
        <taxon>Dikarya</taxon>
        <taxon>Basidiomycota</taxon>
        <taxon>Ustilaginomycotina</taxon>
        <taxon>Ustilaginomycetes</taxon>
        <taxon>Violaceomycetales</taxon>
        <taxon>Violaceomycetaceae</taxon>
        <taxon>Violaceomyces</taxon>
    </lineage>
</organism>
<proteinExistence type="predicted"/>
<evidence type="ECO:0000313" key="1">
    <source>
        <dbReference type="EMBL" id="PWN53441.1"/>
    </source>
</evidence>
<reference evidence="1 2" key="1">
    <citation type="journal article" date="2018" name="Mol. Biol. Evol.">
        <title>Broad Genomic Sampling Reveals a Smut Pathogenic Ancestry of the Fungal Clade Ustilaginomycotina.</title>
        <authorList>
            <person name="Kijpornyongpan T."/>
            <person name="Mondo S.J."/>
            <person name="Barry K."/>
            <person name="Sandor L."/>
            <person name="Lee J."/>
            <person name="Lipzen A."/>
            <person name="Pangilinan J."/>
            <person name="LaButti K."/>
            <person name="Hainaut M."/>
            <person name="Henrissat B."/>
            <person name="Grigoriev I.V."/>
            <person name="Spatafora J.W."/>
            <person name="Aime M.C."/>
        </authorList>
    </citation>
    <scope>NUCLEOTIDE SEQUENCE [LARGE SCALE GENOMIC DNA]</scope>
    <source>
        <strain evidence="1 2">SA 807</strain>
    </source>
</reference>
<dbReference type="Proteomes" id="UP000245626">
    <property type="component" value="Unassembled WGS sequence"/>
</dbReference>
<name>A0ACD0P5V8_9BASI</name>
<evidence type="ECO:0000313" key="2">
    <source>
        <dbReference type="Proteomes" id="UP000245626"/>
    </source>
</evidence>